<feature type="domain" description="ParB-like N-terminal" evidence="2">
    <location>
        <begin position="9"/>
        <end position="69"/>
    </location>
</feature>
<dbReference type="InterPro" id="IPR003115">
    <property type="entry name" value="ParB_N"/>
</dbReference>
<organism evidence="3 4">
    <name type="scientific">Thermocoleostomius sinensis A174</name>
    <dbReference type="NCBI Taxonomy" id="2016057"/>
    <lineage>
        <taxon>Bacteria</taxon>
        <taxon>Bacillati</taxon>
        <taxon>Cyanobacteriota</taxon>
        <taxon>Cyanophyceae</taxon>
        <taxon>Oculatellales</taxon>
        <taxon>Oculatellaceae</taxon>
        <taxon>Thermocoleostomius</taxon>
    </lineage>
</organism>
<keyword evidence="1" id="KW-0175">Coiled coil</keyword>
<name>A0A9E8ZBM0_9CYAN</name>
<gene>
    <name evidence="3" type="ORF">OXH18_13880</name>
</gene>
<dbReference type="RefSeq" id="WP_268607679.1">
    <property type="nucleotide sequence ID" value="NZ_CP113797.1"/>
</dbReference>
<dbReference type="Proteomes" id="UP001163152">
    <property type="component" value="Chromosome"/>
</dbReference>
<dbReference type="Gene3D" id="3.90.1530.30">
    <property type="match status" value="1"/>
</dbReference>
<dbReference type="EMBL" id="CP113797">
    <property type="protein sequence ID" value="WAL58275.1"/>
    <property type="molecule type" value="Genomic_DNA"/>
</dbReference>
<protein>
    <submittedName>
        <fullName evidence="3">ParB N-terminal domain-containing protein</fullName>
    </submittedName>
</protein>
<feature type="coiled-coil region" evidence="1">
    <location>
        <begin position="136"/>
        <end position="163"/>
    </location>
</feature>
<sequence>MSEYYLVDVRSITSKLPRSEFKVDELETLAQNILEANGLLSPLLLKQTGVDSYEVLAGDREYYAAVRAKEINPRAAEMVNAFIIPEDLEDAAIKQFAALHQTQTPTTLKPYTDASSPTEASTTIEQRMTNLESRLDAGLQEIKQSHQRDVQRLEQQITSLQQQIPQKVEPLEIFNAATAAELLQKMAIAGIRGKTAEKLIKNIEKARKQSPFTSFSDIVSRVDGLADKRMLTILDAWGGMY</sequence>
<dbReference type="KEGG" id="tsin:OXH18_13880"/>
<evidence type="ECO:0000259" key="2">
    <source>
        <dbReference type="Pfam" id="PF02195"/>
    </source>
</evidence>
<evidence type="ECO:0000313" key="4">
    <source>
        <dbReference type="Proteomes" id="UP001163152"/>
    </source>
</evidence>
<evidence type="ECO:0000256" key="1">
    <source>
        <dbReference type="SAM" id="Coils"/>
    </source>
</evidence>
<dbReference type="SUPFAM" id="SSF160975">
    <property type="entry name" value="AF1531-like"/>
    <property type="match status" value="1"/>
</dbReference>
<evidence type="ECO:0000313" key="3">
    <source>
        <dbReference type="EMBL" id="WAL58275.1"/>
    </source>
</evidence>
<dbReference type="InterPro" id="IPR036086">
    <property type="entry name" value="ParB/Sulfiredoxin_sf"/>
</dbReference>
<reference evidence="3" key="1">
    <citation type="submission" date="2022-12" db="EMBL/GenBank/DDBJ databases">
        <title>Polyphasic identification of a Novel Hot-Spring Cyanobacterium Ocullathermofonsia sinensis gen nov. sp. nov. and Genomic Insights on its Adaptations to the Thermal Habitat.</title>
        <authorList>
            <person name="Daroch M."/>
            <person name="Tang J."/>
            <person name="Jiang Y."/>
        </authorList>
    </citation>
    <scope>NUCLEOTIDE SEQUENCE</scope>
    <source>
        <strain evidence="3">PKUAC-SCTA174</strain>
    </source>
</reference>
<keyword evidence="4" id="KW-1185">Reference proteome</keyword>
<dbReference type="Pfam" id="PF02195">
    <property type="entry name" value="ParB_N"/>
    <property type="match status" value="1"/>
</dbReference>
<accession>A0A9E8ZBM0</accession>
<proteinExistence type="predicted"/>
<dbReference type="AlphaFoldDB" id="A0A9E8ZBM0"/>
<dbReference type="SUPFAM" id="SSF110849">
    <property type="entry name" value="ParB/Sulfiredoxin"/>
    <property type="match status" value="1"/>
</dbReference>